<evidence type="ECO:0000256" key="4">
    <source>
        <dbReference type="ARBA" id="ARBA00022692"/>
    </source>
</evidence>
<comment type="subcellular location">
    <subcellularLocation>
        <location evidence="1">Endomembrane system</location>
        <topology evidence="1">Multi-pass membrane protein</topology>
    </subcellularLocation>
</comment>
<evidence type="ECO:0000313" key="10">
    <source>
        <dbReference type="Proteomes" id="UP000788993"/>
    </source>
</evidence>
<feature type="transmembrane region" description="Helical" evidence="7">
    <location>
        <begin position="218"/>
        <end position="237"/>
    </location>
</feature>
<dbReference type="Pfam" id="PF07690">
    <property type="entry name" value="MFS_1"/>
    <property type="match status" value="1"/>
</dbReference>
<proteinExistence type="inferred from homology"/>
<feature type="transmembrane region" description="Helical" evidence="7">
    <location>
        <begin position="402"/>
        <end position="424"/>
    </location>
</feature>
<sequence length="473" mass="53096">MSGGSIELSTLTPENEDKSFELPREYDNEFGADEDFEMPSTIDFQGHTILLGSRDVKRSIRLRLQIAVIVISFLIIGVADQSLGSVMEYLLSDYQTDRTHISYLFLCQAIGYMIASFGNNMVCQIMGLKGLYPISLLIMSLMPTAIYAKLSFSTLVSVSMINGLGFGTLDCAMNLFVGGLKYSNQLLGLMHAFYGLGCFISPLFCTYLIHHGFAWNQYYLFILGLIAINFVGSIFLFSRETKWKYRYQLQQDCEKDETGDKLAFKTIITNKFIIFFSLCLFTYLGSELSMGVWLFNYLLNIHNFTDKSSSYVTSAYWIAFTAGRFLLSFITGHLFEDYETKAMLIYCTLVTIGTILFWLFNKVYSLMVCSICFVGFFVGPMFSTTVVIAMKTLPKRFSTAGVAVICGLGAMGSTVMPYLMGLIADSTAGGKGAGLVYFPLYEVLLFAAANMLWLAFFVKHKRTLDSYERLSCD</sequence>
<keyword evidence="10" id="KW-1185">Reference proteome</keyword>
<evidence type="ECO:0000259" key="8">
    <source>
        <dbReference type="PROSITE" id="PS50850"/>
    </source>
</evidence>
<dbReference type="GO" id="GO:0022857">
    <property type="term" value="F:transmembrane transporter activity"/>
    <property type="evidence" value="ECO:0007669"/>
    <property type="project" value="InterPro"/>
</dbReference>
<feature type="transmembrane region" description="Helical" evidence="7">
    <location>
        <begin position="365"/>
        <end position="390"/>
    </location>
</feature>
<dbReference type="GO" id="GO:0012505">
    <property type="term" value="C:endomembrane system"/>
    <property type="evidence" value="ECO:0007669"/>
    <property type="project" value="UniProtKB-SubCell"/>
</dbReference>
<feature type="transmembrane region" description="Helical" evidence="7">
    <location>
        <begin position="315"/>
        <end position="335"/>
    </location>
</feature>
<evidence type="ECO:0000313" key="9">
    <source>
        <dbReference type="EMBL" id="KAH3669823.1"/>
    </source>
</evidence>
<dbReference type="PANTHER" id="PTHR23514">
    <property type="entry name" value="BYPASS OF STOP CODON PROTEIN 6"/>
    <property type="match status" value="1"/>
</dbReference>
<reference evidence="9" key="1">
    <citation type="journal article" date="2021" name="Open Biol.">
        <title>Shared evolutionary footprints suggest mitochondrial oxidative damage underlies multiple complex I losses in fungi.</title>
        <authorList>
            <person name="Schikora-Tamarit M.A."/>
            <person name="Marcet-Houben M."/>
            <person name="Nosek J."/>
            <person name="Gabaldon T."/>
        </authorList>
    </citation>
    <scope>NUCLEOTIDE SEQUENCE</scope>
    <source>
        <strain evidence="9">NCAIM Y.01608</strain>
    </source>
</reference>
<reference evidence="9" key="2">
    <citation type="submission" date="2021-01" db="EMBL/GenBank/DDBJ databases">
        <authorList>
            <person name="Schikora-Tamarit M.A."/>
        </authorList>
    </citation>
    <scope>NUCLEOTIDE SEQUENCE</scope>
    <source>
        <strain evidence="9">NCAIM Y.01608</strain>
    </source>
</reference>
<evidence type="ECO:0000256" key="1">
    <source>
        <dbReference type="ARBA" id="ARBA00004127"/>
    </source>
</evidence>
<evidence type="ECO:0000256" key="2">
    <source>
        <dbReference type="ARBA" id="ARBA00008335"/>
    </source>
</evidence>
<organism evidence="9 10">
    <name type="scientific">Ogataea polymorpha</name>
    <dbReference type="NCBI Taxonomy" id="460523"/>
    <lineage>
        <taxon>Eukaryota</taxon>
        <taxon>Fungi</taxon>
        <taxon>Dikarya</taxon>
        <taxon>Ascomycota</taxon>
        <taxon>Saccharomycotina</taxon>
        <taxon>Pichiomycetes</taxon>
        <taxon>Pichiales</taxon>
        <taxon>Pichiaceae</taxon>
        <taxon>Ogataea</taxon>
    </lineage>
</organism>
<feature type="transmembrane region" description="Helical" evidence="7">
    <location>
        <begin position="130"/>
        <end position="148"/>
    </location>
</feature>
<feature type="transmembrane region" description="Helical" evidence="7">
    <location>
        <begin position="436"/>
        <end position="458"/>
    </location>
</feature>
<feature type="domain" description="Major facilitator superfamily (MFS) profile" evidence="8">
    <location>
        <begin position="65"/>
        <end position="462"/>
    </location>
</feature>
<dbReference type="SUPFAM" id="SSF103473">
    <property type="entry name" value="MFS general substrate transporter"/>
    <property type="match status" value="1"/>
</dbReference>
<feature type="transmembrane region" description="Helical" evidence="7">
    <location>
        <begin position="272"/>
        <end position="295"/>
    </location>
</feature>
<accession>A0A9P8PCP4</accession>
<keyword evidence="5 7" id="KW-1133">Transmembrane helix</keyword>
<dbReference type="InterPro" id="IPR011701">
    <property type="entry name" value="MFS"/>
</dbReference>
<dbReference type="Proteomes" id="UP000788993">
    <property type="component" value="Unassembled WGS sequence"/>
</dbReference>
<feature type="transmembrane region" description="Helical" evidence="7">
    <location>
        <begin position="62"/>
        <end position="79"/>
    </location>
</feature>
<name>A0A9P8PCP4_9ASCO</name>
<keyword evidence="3" id="KW-0813">Transport</keyword>
<dbReference type="Gene3D" id="1.20.1250.20">
    <property type="entry name" value="MFS general substrate transporter like domains"/>
    <property type="match status" value="2"/>
</dbReference>
<dbReference type="PANTHER" id="PTHR23514:SF3">
    <property type="entry name" value="BYPASS OF STOP CODON PROTEIN 6"/>
    <property type="match status" value="1"/>
</dbReference>
<gene>
    <name evidence="9" type="ORF">OGATHE_002635</name>
</gene>
<keyword evidence="6 7" id="KW-0472">Membrane</keyword>
<dbReference type="AlphaFoldDB" id="A0A9P8PCP4"/>
<comment type="similarity">
    <text evidence="2">Belongs to the major facilitator superfamily.</text>
</comment>
<dbReference type="GO" id="GO:0016020">
    <property type="term" value="C:membrane"/>
    <property type="evidence" value="ECO:0007669"/>
    <property type="project" value="TreeGrafter"/>
</dbReference>
<feature type="transmembrane region" description="Helical" evidence="7">
    <location>
        <begin position="99"/>
        <end position="118"/>
    </location>
</feature>
<protein>
    <recommendedName>
        <fullName evidence="8">Major facilitator superfamily (MFS) profile domain-containing protein</fullName>
    </recommendedName>
</protein>
<dbReference type="PROSITE" id="PS50850">
    <property type="entry name" value="MFS"/>
    <property type="match status" value="1"/>
</dbReference>
<feature type="transmembrane region" description="Helical" evidence="7">
    <location>
        <begin position="342"/>
        <end position="359"/>
    </location>
</feature>
<feature type="transmembrane region" description="Helical" evidence="7">
    <location>
        <begin position="192"/>
        <end position="212"/>
    </location>
</feature>
<evidence type="ECO:0000256" key="5">
    <source>
        <dbReference type="ARBA" id="ARBA00022989"/>
    </source>
</evidence>
<comment type="caution">
    <text evidence="9">The sequence shown here is derived from an EMBL/GenBank/DDBJ whole genome shotgun (WGS) entry which is preliminary data.</text>
</comment>
<dbReference type="EMBL" id="JAEUBD010000983">
    <property type="protein sequence ID" value="KAH3669823.1"/>
    <property type="molecule type" value="Genomic_DNA"/>
</dbReference>
<keyword evidence="4 7" id="KW-0812">Transmembrane</keyword>
<feature type="transmembrane region" description="Helical" evidence="7">
    <location>
        <begin position="160"/>
        <end position="180"/>
    </location>
</feature>
<dbReference type="InterPro" id="IPR051788">
    <property type="entry name" value="MFS_Transporter"/>
</dbReference>
<evidence type="ECO:0000256" key="3">
    <source>
        <dbReference type="ARBA" id="ARBA00022448"/>
    </source>
</evidence>
<evidence type="ECO:0000256" key="7">
    <source>
        <dbReference type="SAM" id="Phobius"/>
    </source>
</evidence>
<dbReference type="InterPro" id="IPR020846">
    <property type="entry name" value="MFS_dom"/>
</dbReference>
<evidence type="ECO:0000256" key="6">
    <source>
        <dbReference type="ARBA" id="ARBA00023136"/>
    </source>
</evidence>
<dbReference type="InterPro" id="IPR036259">
    <property type="entry name" value="MFS_trans_sf"/>
</dbReference>